<evidence type="ECO:0000256" key="1">
    <source>
        <dbReference type="SAM" id="MobiDB-lite"/>
    </source>
</evidence>
<feature type="compositionally biased region" description="Low complexity" evidence="1">
    <location>
        <begin position="556"/>
        <end position="567"/>
    </location>
</feature>
<dbReference type="PROSITE" id="PS51886">
    <property type="entry name" value="TLDC"/>
    <property type="match status" value="1"/>
</dbReference>
<dbReference type="SMART" id="SM00584">
    <property type="entry name" value="TLDc"/>
    <property type="match status" value="1"/>
</dbReference>
<comment type="caution">
    <text evidence="3">The sequence shown here is derived from an EMBL/GenBank/DDBJ whole genome shotgun (WGS) entry which is preliminary data.</text>
</comment>
<dbReference type="OMA" id="CKTHDKT"/>
<organism evidence="3 4">
    <name type="scientific">Paramecium primaurelia</name>
    <dbReference type="NCBI Taxonomy" id="5886"/>
    <lineage>
        <taxon>Eukaryota</taxon>
        <taxon>Sar</taxon>
        <taxon>Alveolata</taxon>
        <taxon>Ciliophora</taxon>
        <taxon>Intramacronucleata</taxon>
        <taxon>Oligohymenophorea</taxon>
        <taxon>Peniculida</taxon>
        <taxon>Parameciidae</taxon>
        <taxon>Paramecium</taxon>
    </lineage>
</organism>
<protein>
    <recommendedName>
        <fullName evidence="2">TLDc domain-containing protein</fullName>
    </recommendedName>
</protein>
<feature type="region of interest" description="Disordered" evidence="1">
    <location>
        <begin position="549"/>
        <end position="574"/>
    </location>
</feature>
<dbReference type="Proteomes" id="UP000688137">
    <property type="component" value="Unassembled WGS sequence"/>
</dbReference>
<keyword evidence="4" id="KW-1185">Reference proteome</keyword>
<evidence type="ECO:0000313" key="3">
    <source>
        <dbReference type="EMBL" id="CAD8110697.1"/>
    </source>
</evidence>
<dbReference type="AlphaFoldDB" id="A0A8S1Q671"/>
<dbReference type="EMBL" id="CAJJDM010000149">
    <property type="protein sequence ID" value="CAD8110697.1"/>
    <property type="molecule type" value="Genomic_DNA"/>
</dbReference>
<gene>
    <name evidence="3" type="ORF">PPRIM_AZ9-3.1.T1450041</name>
</gene>
<feature type="domain" description="TLDc" evidence="2">
    <location>
        <begin position="219"/>
        <end position="393"/>
    </location>
</feature>
<evidence type="ECO:0000313" key="4">
    <source>
        <dbReference type="Proteomes" id="UP000688137"/>
    </source>
</evidence>
<evidence type="ECO:0000259" key="2">
    <source>
        <dbReference type="PROSITE" id="PS51886"/>
    </source>
</evidence>
<proteinExistence type="predicted"/>
<name>A0A8S1Q671_PARPR</name>
<sequence>MGNCVTNRTKIQTNLEKPQKLFIHQAFIRQTLTNPESRKQLLLFEDNFIEMFDESPILGQSMYWFLLGLQNNDQKGIEYETMLQISEVFILGKSENEILRLPNRVSLIVLIVSQFGNLNIQDAIKQFASLEITYLQTAKCMQVFVNMMLRKQNPNEQPIKAFVDAIFQKVNGNVPILQLIKFFDNYMTQLEEIVEDYYYNKFLGEQKLFRNPQLQHPSHILNQEWIAFMYLSFMNKDSNKLELLYSTNVHDRNFELLSNLLIECQTSVLFLIQCEEGNRKYVFGSYTNFEWKDDAQPNGSKEDCVFQMIPQFKVYKTKNDKFTRSQCTYLNTKNQELKLGIGFGGELAKEFRIFLNQDLLTVQCKTHDKTYEPGELMLLKQAKVSILEVWTIQQIQGTTQFKDLIYQKIDEQIELEEFENPLVHLDEDISSYKSGDHPSLNDSINQFKQKDSCDWEGESQNGFEEEIIIRGDGFEEVKKNEQGFEVIPLDETSINKKSTNIQNPEKLPQQPLQNEDNQFEEVLIKTSESMDSSALQMVYNVVSGTFGQVESDDNWNGDNSDWKGNGSTTAKQSRVQLSKDLATITEDLKESTNTQN</sequence>
<reference evidence="3" key="1">
    <citation type="submission" date="2021-01" db="EMBL/GenBank/DDBJ databases">
        <authorList>
            <consortium name="Genoscope - CEA"/>
            <person name="William W."/>
        </authorList>
    </citation>
    <scope>NUCLEOTIDE SEQUENCE</scope>
</reference>
<accession>A0A8S1Q671</accession>
<dbReference type="Pfam" id="PF07534">
    <property type="entry name" value="TLD"/>
    <property type="match status" value="1"/>
</dbReference>
<dbReference type="InterPro" id="IPR006571">
    <property type="entry name" value="TLDc_dom"/>
</dbReference>